<dbReference type="PROSITE" id="PS50949">
    <property type="entry name" value="HTH_GNTR"/>
    <property type="match status" value="1"/>
</dbReference>
<organism evidence="5 6">
    <name type="scientific">Oceanobacillus jeddahense</name>
    <dbReference type="NCBI Taxonomy" id="1462527"/>
    <lineage>
        <taxon>Bacteria</taxon>
        <taxon>Bacillati</taxon>
        <taxon>Bacillota</taxon>
        <taxon>Bacilli</taxon>
        <taxon>Bacillales</taxon>
        <taxon>Bacillaceae</taxon>
        <taxon>Oceanobacillus</taxon>
    </lineage>
</organism>
<dbReference type="SMART" id="SM00345">
    <property type="entry name" value="HTH_GNTR"/>
    <property type="match status" value="1"/>
</dbReference>
<gene>
    <name evidence="5" type="ORF">NP439_23120</name>
</gene>
<dbReference type="SMART" id="SM00866">
    <property type="entry name" value="UTRA"/>
    <property type="match status" value="1"/>
</dbReference>
<dbReference type="InterPro" id="IPR011663">
    <property type="entry name" value="UTRA"/>
</dbReference>
<feature type="domain" description="HTH gntR-type" evidence="4">
    <location>
        <begin position="8"/>
        <end position="76"/>
    </location>
</feature>
<keyword evidence="2" id="KW-0238">DNA-binding</keyword>
<dbReference type="InterPro" id="IPR000524">
    <property type="entry name" value="Tscrpt_reg_HTH_GntR"/>
</dbReference>
<dbReference type="SUPFAM" id="SSF46785">
    <property type="entry name" value="Winged helix' DNA-binding domain"/>
    <property type="match status" value="1"/>
</dbReference>
<evidence type="ECO:0000313" key="6">
    <source>
        <dbReference type="Proteomes" id="UP001059773"/>
    </source>
</evidence>
<dbReference type="PANTHER" id="PTHR44846">
    <property type="entry name" value="MANNOSYL-D-GLYCERATE TRANSPORT/METABOLISM SYSTEM REPRESSOR MNGR-RELATED"/>
    <property type="match status" value="1"/>
</dbReference>
<dbReference type="PANTHER" id="PTHR44846:SF1">
    <property type="entry name" value="MANNOSYL-D-GLYCERATE TRANSPORT_METABOLISM SYSTEM REPRESSOR MNGR-RELATED"/>
    <property type="match status" value="1"/>
</dbReference>
<sequence length="235" mass="27689">MLNKDDVIPLYVQLKRLLRSQILNGEFKEMDLLPSETQLMKQYQITRTTIRKAIAELKQEGLVQQVHGKGTYVRLRETKDTVWNFQGFSDLAHLQNQKPITKVLEKETYQKDGSSFLKLVRLRGLQSDNITTWMTIDTSHLPLNRFPDLDTYDFSNTSLYKLLRETYNTYPHHANLNIEPILGTPLMYDRLELEEKKPLLRSFGVVSTESNIEIEHLEIIYSPHFKFKFSQYINY</sequence>
<dbReference type="RefSeq" id="WP_256708086.1">
    <property type="nucleotide sequence ID" value="NZ_CP101914.1"/>
</dbReference>
<evidence type="ECO:0000256" key="3">
    <source>
        <dbReference type="ARBA" id="ARBA00023163"/>
    </source>
</evidence>
<dbReference type="EMBL" id="CP101914">
    <property type="protein sequence ID" value="UUI02886.1"/>
    <property type="molecule type" value="Genomic_DNA"/>
</dbReference>
<proteinExistence type="predicted"/>
<keyword evidence="3" id="KW-0804">Transcription</keyword>
<keyword evidence="1" id="KW-0805">Transcription regulation</keyword>
<evidence type="ECO:0000259" key="4">
    <source>
        <dbReference type="PROSITE" id="PS50949"/>
    </source>
</evidence>
<dbReference type="InterPro" id="IPR036390">
    <property type="entry name" value="WH_DNA-bd_sf"/>
</dbReference>
<keyword evidence="6" id="KW-1185">Reference proteome</keyword>
<protein>
    <submittedName>
        <fullName evidence="5">GntR family transcriptional regulator</fullName>
    </submittedName>
</protein>
<dbReference type="InterPro" id="IPR050679">
    <property type="entry name" value="Bact_HTH_transcr_reg"/>
</dbReference>
<dbReference type="CDD" id="cd07377">
    <property type="entry name" value="WHTH_GntR"/>
    <property type="match status" value="1"/>
</dbReference>
<dbReference type="Gene3D" id="1.10.10.10">
    <property type="entry name" value="Winged helix-like DNA-binding domain superfamily/Winged helix DNA-binding domain"/>
    <property type="match status" value="1"/>
</dbReference>
<evidence type="ECO:0000313" key="5">
    <source>
        <dbReference type="EMBL" id="UUI02886.1"/>
    </source>
</evidence>
<evidence type="ECO:0000256" key="2">
    <source>
        <dbReference type="ARBA" id="ARBA00023125"/>
    </source>
</evidence>
<dbReference type="PRINTS" id="PR00035">
    <property type="entry name" value="HTHGNTR"/>
</dbReference>
<dbReference type="Gene3D" id="3.40.1410.10">
    <property type="entry name" value="Chorismate lyase-like"/>
    <property type="match status" value="1"/>
</dbReference>
<dbReference type="SUPFAM" id="SSF64288">
    <property type="entry name" value="Chorismate lyase-like"/>
    <property type="match status" value="1"/>
</dbReference>
<dbReference type="InterPro" id="IPR036388">
    <property type="entry name" value="WH-like_DNA-bd_sf"/>
</dbReference>
<name>A0ABY5JRG6_9BACI</name>
<dbReference type="Pfam" id="PF07702">
    <property type="entry name" value="UTRA"/>
    <property type="match status" value="1"/>
</dbReference>
<dbReference type="Proteomes" id="UP001059773">
    <property type="component" value="Chromosome"/>
</dbReference>
<evidence type="ECO:0000256" key="1">
    <source>
        <dbReference type="ARBA" id="ARBA00023015"/>
    </source>
</evidence>
<dbReference type="Pfam" id="PF00392">
    <property type="entry name" value="GntR"/>
    <property type="match status" value="1"/>
</dbReference>
<accession>A0ABY5JRG6</accession>
<dbReference type="InterPro" id="IPR028978">
    <property type="entry name" value="Chorismate_lyase_/UTRA_dom_sf"/>
</dbReference>
<reference evidence="5" key="1">
    <citation type="submission" date="2022-07" db="EMBL/GenBank/DDBJ databases">
        <title>FELIX.</title>
        <authorList>
            <person name="Wan K.H."/>
            <person name="Park S."/>
            <person name="Lawrence Q."/>
            <person name="Eichenberger J.P."/>
            <person name="Booth B.W."/>
            <person name="Piaggio A.J."/>
            <person name="Chandler J.C."/>
            <person name="Franklin A.B."/>
            <person name="Celniker S.E."/>
        </authorList>
    </citation>
    <scope>NUCLEOTIDE SEQUENCE</scope>
    <source>
        <strain evidence="5">QA-1986 374</strain>
    </source>
</reference>